<protein>
    <submittedName>
        <fullName evidence="1">Uncharacterized protein</fullName>
    </submittedName>
</protein>
<proteinExistence type="predicted"/>
<organism evidence="1">
    <name type="scientific">Clostridium paraputrificum</name>
    <dbReference type="NCBI Taxonomy" id="29363"/>
    <lineage>
        <taxon>Bacteria</taxon>
        <taxon>Bacillati</taxon>
        <taxon>Bacillota</taxon>
        <taxon>Clostridia</taxon>
        <taxon>Eubacteriales</taxon>
        <taxon>Clostridiaceae</taxon>
        <taxon>Clostridium</taxon>
    </lineage>
</organism>
<reference evidence="1" key="1">
    <citation type="submission" date="2019-11" db="EMBL/GenBank/DDBJ databases">
        <authorList>
            <person name="Feng L."/>
        </authorList>
    </citation>
    <scope>NUCLEOTIDE SEQUENCE</scope>
    <source>
        <strain evidence="1">CParaputrificumLFYP93</strain>
    </source>
</reference>
<name>A0A6N3CBG0_9CLOT</name>
<dbReference type="EMBL" id="CACRTV010000041">
    <property type="protein sequence ID" value="VYU13315.1"/>
    <property type="molecule type" value="Genomic_DNA"/>
</dbReference>
<accession>A0A6N3CBG0</accession>
<gene>
    <name evidence="1" type="ORF">CPLFYP93_01468</name>
</gene>
<sequence length="39" mass="4502">MESGNGSTENGSIKIEDSDVYLDEDPFFFTLLTPFYFQF</sequence>
<dbReference type="AlphaFoldDB" id="A0A6N3CBG0"/>
<evidence type="ECO:0000313" key="1">
    <source>
        <dbReference type="EMBL" id="VYU13315.1"/>
    </source>
</evidence>